<evidence type="ECO:0000313" key="3">
    <source>
        <dbReference type="Proteomes" id="UP001430953"/>
    </source>
</evidence>
<evidence type="ECO:0000313" key="2">
    <source>
        <dbReference type="EMBL" id="KAL0112386.1"/>
    </source>
</evidence>
<sequence>MACRLIILVLITLLIVSVVREHVGLLGAIPRTRRIRGARNSGGIKRESSGPH</sequence>
<feature type="chain" id="PRO_5043845062" evidence="1">
    <location>
        <begin position="22"/>
        <end position="52"/>
    </location>
</feature>
<dbReference type="AlphaFoldDB" id="A0AAW2F8T0"/>
<dbReference type="Proteomes" id="UP001430953">
    <property type="component" value="Unassembled WGS sequence"/>
</dbReference>
<reference evidence="2 3" key="1">
    <citation type="submission" date="2023-03" db="EMBL/GenBank/DDBJ databases">
        <title>High recombination rates correlate with genetic variation in Cardiocondyla obscurior ants.</title>
        <authorList>
            <person name="Errbii M."/>
        </authorList>
    </citation>
    <scope>NUCLEOTIDE SEQUENCE [LARGE SCALE GENOMIC DNA]</scope>
    <source>
        <strain evidence="2">Alpha-2009</strain>
        <tissue evidence="2">Whole body</tissue>
    </source>
</reference>
<proteinExistence type="predicted"/>
<comment type="caution">
    <text evidence="2">The sequence shown here is derived from an EMBL/GenBank/DDBJ whole genome shotgun (WGS) entry which is preliminary data.</text>
</comment>
<evidence type="ECO:0000256" key="1">
    <source>
        <dbReference type="SAM" id="SignalP"/>
    </source>
</evidence>
<gene>
    <name evidence="2" type="ORF">PUN28_012020</name>
</gene>
<keyword evidence="1" id="KW-0732">Signal</keyword>
<feature type="signal peptide" evidence="1">
    <location>
        <begin position="1"/>
        <end position="21"/>
    </location>
</feature>
<accession>A0AAW2F8T0</accession>
<name>A0AAW2F8T0_9HYME</name>
<protein>
    <submittedName>
        <fullName evidence="2">Uncharacterized protein</fullName>
    </submittedName>
</protein>
<keyword evidence="3" id="KW-1185">Reference proteome</keyword>
<organism evidence="2 3">
    <name type="scientific">Cardiocondyla obscurior</name>
    <dbReference type="NCBI Taxonomy" id="286306"/>
    <lineage>
        <taxon>Eukaryota</taxon>
        <taxon>Metazoa</taxon>
        <taxon>Ecdysozoa</taxon>
        <taxon>Arthropoda</taxon>
        <taxon>Hexapoda</taxon>
        <taxon>Insecta</taxon>
        <taxon>Pterygota</taxon>
        <taxon>Neoptera</taxon>
        <taxon>Endopterygota</taxon>
        <taxon>Hymenoptera</taxon>
        <taxon>Apocrita</taxon>
        <taxon>Aculeata</taxon>
        <taxon>Formicoidea</taxon>
        <taxon>Formicidae</taxon>
        <taxon>Myrmicinae</taxon>
        <taxon>Cardiocondyla</taxon>
    </lineage>
</organism>
<dbReference type="EMBL" id="JADYXP020000012">
    <property type="protein sequence ID" value="KAL0112386.1"/>
    <property type="molecule type" value="Genomic_DNA"/>
</dbReference>